<comment type="caution">
    <text evidence="2">The sequence shown here is derived from an EMBL/GenBank/DDBJ whole genome shotgun (WGS) entry which is preliminary data.</text>
</comment>
<name>A0AA41U625_9MICO</name>
<dbReference type="Proteomes" id="UP001165405">
    <property type="component" value="Unassembled WGS sequence"/>
</dbReference>
<accession>A0AA41U625</accession>
<evidence type="ECO:0000256" key="1">
    <source>
        <dbReference type="SAM" id="SignalP"/>
    </source>
</evidence>
<protein>
    <recommendedName>
        <fullName evidence="4">Lipoprotein</fullName>
    </recommendedName>
</protein>
<evidence type="ECO:0000313" key="3">
    <source>
        <dbReference type="Proteomes" id="UP001165405"/>
    </source>
</evidence>
<dbReference type="PROSITE" id="PS51257">
    <property type="entry name" value="PROKAR_LIPOPROTEIN"/>
    <property type="match status" value="1"/>
</dbReference>
<dbReference type="RefSeq" id="WP_236088383.1">
    <property type="nucleotide sequence ID" value="NZ_JAKGSG010000022.1"/>
</dbReference>
<evidence type="ECO:0008006" key="4">
    <source>
        <dbReference type="Google" id="ProtNLM"/>
    </source>
</evidence>
<proteinExistence type="predicted"/>
<feature type="chain" id="PRO_5041335991" description="Lipoprotein" evidence="1">
    <location>
        <begin position="19"/>
        <end position="149"/>
    </location>
</feature>
<keyword evidence="3" id="KW-1185">Reference proteome</keyword>
<organism evidence="2 3">
    <name type="scientific">Antribacter soli</name>
    <dbReference type="NCBI Taxonomy" id="2910976"/>
    <lineage>
        <taxon>Bacteria</taxon>
        <taxon>Bacillati</taxon>
        <taxon>Actinomycetota</taxon>
        <taxon>Actinomycetes</taxon>
        <taxon>Micrococcales</taxon>
        <taxon>Promicromonosporaceae</taxon>
        <taxon>Antribacter</taxon>
    </lineage>
</organism>
<dbReference type="EMBL" id="JAKGSG010000022">
    <property type="protein sequence ID" value="MCF4120613.1"/>
    <property type="molecule type" value="Genomic_DNA"/>
</dbReference>
<feature type="signal peptide" evidence="1">
    <location>
        <begin position="1"/>
        <end position="18"/>
    </location>
</feature>
<evidence type="ECO:0000313" key="2">
    <source>
        <dbReference type="EMBL" id="MCF4120613.1"/>
    </source>
</evidence>
<sequence>MRKYLAATAVLSSALILAACSDGSGTSDETATPSATATATATETSSAVYDTVGACRAYFYGEGSLDSYVQAAAPSIANPLDDTTTGTVTSASQRLGAILPLVDDESAVYLEAIKAPFDQALEGTTGDPAAVTAAVDEYSDACETAGYAG</sequence>
<reference evidence="2" key="1">
    <citation type="submission" date="2022-01" db="EMBL/GenBank/DDBJ databases">
        <title>Antribacter sp. nov., isolated from Guizhou of China.</title>
        <authorList>
            <person name="Chengliang C."/>
            <person name="Ya Z."/>
        </authorList>
    </citation>
    <scope>NUCLEOTIDE SEQUENCE</scope>
    <source>
        <strain evidence="2">KLBMP 9083</strain>
    </source>
</reference>
<gene>
    <name evidence="2" type="ORF">L1785_06455</name>
</gene>
<dbReference type="AlphaFoldDB" id="A0AA41U625"/>
<keyword evidence="1" id="KW-0732">Signal</keyword>